<dbReference type="Gene3D" id="1.10.10.790">
    <property type="entry name" value="Surp module"/>
    <property type="match status" value="1"/>
</dbReference>
<dbReference type="InterPro" id="IPR035979">
    <property type="entry name" value="RBD_domain_sf"/>
</dbReference>
<dbReference type="PANTHER" id="PTHR23140:SF0">
    <property type="entry name" value="U2 SNRNP-ASSOCIATED SURP MOTIF-CONTAINING PROTEIN"/>
    <property type="match status" value="1"/>
</dbReference>
<organism evidence="7 8">
    <name type="scientific">Seminavis robusta</name>
    <dbReference type="NCBI Taxonomy" id="568900"/>
    <lineage>
        <taxon>Eukaryota</taxon>
        <taxon>Sar</taxon>
        <taxon>Stramenopiles</taxon>
        <taxon>Ochrophyta</taxon>
        <taxon>Bacillariophyta</taxon>
        <taxon>Bacillariophyceae</taxon>
        <taxon>Bacillariophycidae</taxon>
        <taxon>Naviculales</taxon>
        <taxon>Naviculaceae</taxon>
        <taxon>Seminavis</taxon>
    </lineage>
</organism>
<dbReference type="InterPro" id="IPR008942">
    <property type="entry name" value="ENTH_VHS"/>
</dbReference>
<keyword evidence="1 2" id="KW-0694">RNA-binding</keyword>
<evidence type="ECO:0000313" key="7">
    <source>
        <dbReference type="EMBL" id="CAB9513544.1"/>
    </source>
</evidence>
<dbReference type="Gene3D" id="3.30.70.330">
    <property type="match status" value="1"/>
</dbReference>
<dbReference type="PANTHER" id="PTHR23140">
    <property type="entry name" value="RNA PROCESSING PROTEIN LD23810P"/>
    <property type="match status" value="1"/>
</dbReference>
<reference evidence="7" key="1">
    <citation type="submission" date="2020-06" db="EMBL/GenBank/DDBJ databases">
        <authorList>
            <consortium name="Plant Systems Biology data submission"/>
        </authorList>
    </citation>
    <scope>NUCLEOTIDE SEQUENCE</scope>
    <source>
        <strain evidence="7">D6</strain>
    </source>
</reference>
<dbReference type="Pfam" id="PF04818">
    <property type="entry name" value="CID"/>
    <property type="match status" value="1"/>
</dbReference>
<keyword evidence="8" id="KW-1185">Reference proteome</keyword>
<dbReference type="OrthoDB" id="44391at2759"/>
<dbReference type="InterPro" id="IPR035967">
    <property type="entry name" value="SWAP/Surp_sf"/>
</dbReference>
<dbReference type="PROSITE" id="PS50128">
    <property type="entry name" value="SURP"/>
    <property type="match status" value="1"/>
</dbReference>
<feature type="domain" description="CID" evidence="6">
    <location>
        <begin position="447"/>
        <end position="600"/>
    </location>
</feature>
<feature type="compositionally biased region" description="Acidic residues" evidence="3">
    <location>
        <begin position="695"/>
        <end position="711"/>
    </location>
</feature>
<dbReference type="GO" id="GO:0005634">
    <property type="term" value="C:nucleus"/>
    <property type="evidence" value="ECO:0007669"/>
    <property type="project" value="TreeGrafter"/>
</dbReference>
<dbReference type="GO" id="GO:0003723">
    <property type="term" value="F:RNA binding"/>
    <property type="evidence" value="ECO:0007669"/>
    <property type="project" value="UniProtKB-UniRule"/>
</dbReference>
<dbReference type="GO" id="GO:0006396">
    <property type="term" value="P:RNA processing"/>
    <property type="evidence" value="ECO:0007669"/>
    <property type="project" value="InterPro"/>
</dbReference>
<evidence type="ECO:0000259" key="6">
    <source>
        <dbReference type="PROSITE" id="PS51391"/>
    </source>
</evidence>
<dbReference type="Pfam" id="PF00076">
    <property type="entry name" value="RRM_1"/>
    <property type="match status" value="1"/>
</dbReference>
<dbReference type="SMART" id="SM00582">
    <property type="entry name" value="RPR"/>
    <property type="match status" value="1"/>
</dbReference>
<feature type="region of interest" description="Disordered" evidence="3">
    <location>
        <begin position="245"/>
        <end position="264"/>
    </location>
</feature>
<dbReference type="InterPro" id="IPR000504">
    <property type="entry name" value="RRM_dom"/>
</dbReference>
<dbReference type="PROSITE" id="PS51391">
    <property type="entry name" value="CID"/>
    <property type="match status" value="1"/>
</dbReference>
<feature type="region of interest" description="Disordered" evidence="3">
    <location>
        <begin position="1"/>
        <end position="78"/>
    </location>
</feature>
<feature type="region of interest" description="Disordered" evidence="3">
    <location>
        <begin position="600"/>
        <end position="711"/>
    </location>
</feature>
<protein>
    <submittedName>
        <fullName evidence="7">U2 snRNP-associated SURP motif-containing protein</fullName>
    </submittedName>
</protein>
<name>A0A9N8E835_9STRA</name>
<feature type="domain" description="SURP motif" evidence="5">
    <location>
        <begin position="305"/>
        <end position="348"/>
    </location>
</feature>
<evidence type="ECO:0000259" key="4">
    <source>
        <dbReference type="PROSITE" id="PS50102"/>
    </source>
</evidence>
<dbReference type="InterPro" id="IPR006569">
    <property type="entry name" value="CID_dom"/>
</dbReference>
<dbReference type="PROSITE" id="PS50102">
    <property type="entry name" value="RRM"/>
    <property type="match status" value="1"/>
</dbReference>
<dbReference type="AlphaFoldDB" id="A0A9N8E835"/>
<feature type="domain" description="RRM" evidence="4">
    <location>
        <begin position="121"/>
        <end position="203"/>
    </location>
</feature>
<dbReference type="EMBL" id="CAICTM010000597">
    <property type="protein sequence ID" value="CAB9513544.1"/>
    <property type="molecule type" value="Genomic_DNA"/>
</dbReference>
<dbReference type="Gene3D" id="1.25.40.90">
    <property type="match status" value="1"/>
</dbReference>
<evidence type="ECO:0000259" key="5">
    <source>
        <dbReference type="PROSITE" id="PS50128"/>
    </source>
</evidence>
<feature type="compositionally biased region" description="Polar residues" evidence="3">
    <location>
        <begin position="632"/>
        <end position="644"/>
    </location>
</feature>
<dbReference type="InterPro" id="IPR000061">
    <property type="entry name" value="Surp"/>
</dbReference>
<feature type="compositionally biased region" description="Acidic residues" evidence="3">
    <location>
        <begin position="9"/>
        <end position="22"/>
    </location>
</feature>
<gene>
    <name evidence="7" type="ORF">SEMRO_598_G173050.1</name>
</gene>
<feature type="region of interest" description="Disordered" evidence="3">
    <location>
        <begin position="412"/>
        <end position="445"/>
    </location>
</feature>
<dbReference type="InterPro" id="IPR012677">
    <property type="entry name" value="Nucleotide-bd_a/b_plait_sf"/>
</dbReference>
<dbReference type="Pfam" id="PF01805">
    <property type="entry name" value="Surp"/>
    <property type="match status" value="1"/>
</dbReference>
<evidence type="ECO:0000256" key="3">
    <source>
        <dbReference type="SAM" id="MobiDB-lite"/>
    </source>
</evidence>
<dbReference type="SUPFAM" id="SSF54928">
    <property type="entry name" value="RNA-binding domain, RBD"/>
    <property type="match status" value="1"/>
</dbReference>
<proteinExistence type="predicted"/>
<dbReference type="Proteomes" id="UP001153069">
    <property type="component" value="Unassembled WGS sequence"/>
</dbReference>
<evidence type="ECO:0000256" key="1">
    <source>
        <dbReference type="ARBA" id="ARBA00022884"/>
    </source>
</evidence>
<evidence type="ECO:0000256" key="2">
    <source>
        <dbReference type="PROSITE-ProRule" id="PRU00176"/>
    </source>
</evidence>
<dbReference type="SMART" id="SM00360">
    <property type="entry name" value="RRM"/>
    <property type="match status" value="1"/>
</dbReference>
<accession>A0A9N8E835</accession>
<feature type="compositionally biased region" description="Basic and acidic residues" evidence="3">
    <location>
        <begin position="412"/>
        <end position="423"/>
    </location>
</feature>
<feature type="compositionally biased region" description="Polar residues" evidence="3">
    <location>
        <begin position="45"/>
        <end position="64"/>
    </location>
</feature>
<dbReference type="SUPFAM" id="SSF109905">
    <property type="entry name" value="Surp module (SWAP domain)"/>
    <property type="match status" value="1"/>
</dbReference>
<dbReference type="InterPro" id="IPR051485">
    <property type="entry name" value="SR-CTD_assoc_factor"/>
</dbReference>
<sequence length="740" mass="82698">MRQRRGAPVEDESSSSSDDDDDAFARLSKSKGGKDNKNKTKSTGASQDATSGTSVKLPASTTSSMKRHHVASSDSRKQKMNALLQELEVEKARRPLSQPARQMVPEKKGSFVPPEEEHLTTNIFVGNLAPSITEEEITDFFGQFGDLYSVKVMWPRTPEERARNRNTGFVCFMHREDAEEAIKFDERDVFKVGRRIMMRWGKNVKKIIKAGTGGVAVASQKQRQQQQQTKKSTTTTIAYSDSANRAAANRQKEQVQTHGTNVNNATITSLAPSSAFGTIPTYVPETHQTNAVVVQVPPIPSRAHFISTVASFVAKDGSILEEKLIETEAANPDFAFLVMPPKASQQHANSPQFQHWLEHIYYRWRVYSFSQGDSFRQWRAAPFVMTHPNNGGVFWIPPPINVEAARQEDLEQKMRDEDRDLQKKQRRRRIRTGRQLETGGGESSAHLTRAEMEQFHRLVRTQLCASREAICQAMAFCFEKSKAADQIARLLKELLLEDDKTCAGISVDTRIARLYLLSDILFNSQQPGVRNAFLYRDRIERMAPEVFASLGKHGSETGLGRMSKNKLSSCVSAVLGAWTNWGVYNPLFLDEVHARFEGREVKQDDSDANAENGAEETPPEDTPKVEAAKVISESQRQEWAQVSSHQDERMDTSINNPNDDEMPPAGLPSGNRKRKAAKSGDDDGGDDIDGHSLDSEEIDEEDTYGSDLDGEALTVEDFDGMDLHEDFLAEIRNIATIIAT</sequence>
<evidence type="ECO:0000313" key="8">
    <source>
        <dbReference type="Proteomes" id="UP001153069"/>
    </source>
</evidence>
<comment type="caution">
    <text evidence="7">The sequence shown here is derived from an EMBL/GenBank/DDBJ whole genome shotgun (WGS) entry which is preliminary data.</text>
</comment>